<evidence type="ECO:0000259" key="1">
    <source>
        <dbReference type="Pfam" id="PF07045"/>
    </source>
</evidence>
<sequence length="95" mass="10172">MIIGGDRVPIERDTGPAIAVLMKFPDKQAVHAYFDDSGYAPLRALRALRRSVSRVGNSIVCYRPCLPSVVRGAGSTAQEARSASLSALSVPRSGW</sequence>
<reference evidence="3" key="1">
    <citation type="journal article" date="2019" name="Int. J. Syst. Evol. Microbiol.">
        <title>The Global Catalogue of Microorganisms (GCM) 10K type strain sequencing project: providing services to taxonomists for standard genome sequencing and annotation.</title>
        <authorList>
            <consortium name="The Broad Institute Genomics Platform"/>
            <consortium name="The Broad Institute Genome Sequencing Center for Infectious Disease"/>
            <person name="Wu L."/>
            <person name="Ma J."/>
        </authorList>
    </citation>
    <scope>NUCLEOTIDE SEQUENCE [LARGE SCALE GENOMIC DNA]</scope>
    <source>
        <strain evidence="3">CCM 7043</strain>
    </source>
</reference>
<organism evidence="2 3">
    <name type="scientific">Promicromonospora aerolata</name>
    <dbReference type="NCBI Taxonomy" id="195749"/>
    <lineage>
        <taxon>Bacteria</taxon>
        <taxon>Bacillati</taxon>
        <taxon>Actinomycetota</taxon>
        <taxon>Actinomycetes</taxon>
        <taxon>Micrococcales</taxon>
        <taxon>Promicromonosporaceae</taxon>
        <taxon>Promicromonospora</taxon>
    </lineage>
</organism>
<dbReference type="Proteomes" id="UP001597338">
    <property type="component" value="Unassembled WGS sequence"/>
</dbReference>
<evidence type="ECO:0000313" key="2">
    <source>
        <dbReference type="EMBL" id="MFD2024488.1"/>
    </source>
</evidence>
<dbReference type="RefSeq" id="WP_377196427.1">
    <property type="nucleotide sequence ID" value="NZ_JBHUHF010000001.1"/>
</dbReference>
<accession>A0ABW4V4E7</accession>
<protein>
    <submittedName>
        <fullName evidence="2">DUF1330 domain-containing protein</fullName>
    </submittedName>
</protein>
<dbReference type="Pfam" id="PF07045">
    <property type="entry name" value="DUF1330"/>
    <property type="match status" value="1"/>
</dbReference>
<dbReference type="EMBL" id="JBHUHF010000001">
    <property type="protein sequence ID" value="MFD2024488.1"/>
    <property type="molecule type" value="Genomic_DNA"/>
</dbReference>
<evidence type="ECO:0000313" key="3">
    <source>
        <dbReference type="Proteomes" id="UP001597338"/>
    </source>
</evidence>
<feature type="domain" description="DUF1330" evidence="1">
    <location>
        <begin position="4"/>
        <end position="47"/>
    </location>
</feature>
<gene>
    <name evidence="2" type="ORF">ACFSL2_03095</name>
</gene>
<proteinExistence type="predicted"/>
<comment type="caution">
    <text evidence="2">The sequence shown here is derived from an EMBL/GenBank/DDBJ whole genome shotgun (WGS) entry which is preliminary data.</text>
</comment>
<dbReference type="InterPro" id="IPR010753">
    <property type="entry name" value="DUF1330"/>
</dbReference>
<name>A0ABW4V4E7_9MICO</name>
<keyword evidence="3" id="KW-1185">Reference proteome</keyword>